<feature type="region of interest" description="Disordered" evidence="1">
    <location>
        <begin position="1"/>
        <end position="246"/>
    </location>
</feature>
<feature type="compositionally biased region" description="Polar residues" evidence="1">
    <location>
        <begin position="65"/>
        <end position="99"/>
    </location>
</feature>
<feature type="compositionally biased region" description="Polar residues" evidence="1">
    <location>
        <begin position="626"/>
        <end position="635"/>
    </location>
</feature>
<feature type="compositionally biased region" description="Low complexity" evidence="1">
    <location>
        <begin position="187"/>
        <end position="203"/>
    </location>
</feature>
<feature type="region of interest" description="Disordered" evidence="1">
    <location>
        <begin position="908"/>
        <end position="946"/>
    </location>
</feature>
<evidence type="ECO:0000256" key="1">
    <source>
        <dbReference type="SAM" id="MobiDB-lite"/>
    </source>
</evidence>
<feature type="compositionally biased region" description="Basic residues" evidence="1">
    <location>
        <begin position="222"/>
        <end position="236"/>
    </location>
</feature>
<feature type="compositionally biased region" description="Low complexity" evidence="1">
    <location>
        <begin position="112"/>
        <end position="137"/>
    </location>
</feature>
<feature type="compositionally biased region" description="Polar residues" evidence="1">
    <location>
        <begin position="46"/>
        <end position="58"/>
    </location>
</feature>
<dbReference type="AlphaFoldDB" id="A0A367XR89"/>
<name>A0A367XR89_9ASCO</name>
<comment type="caution">
    <text evidence="2">The sequence shown here is derived from an EMBL/GenBank/DDBJ whole genome shotgun (WGS) entry which is preliminary data.</text>
</comment>
<feature type="compositionally biased region" description="Polar residues" evidence="1">
    <location>
        <begin position="921"/>
        <end position="931"/>
    </location>
</feature>
<feature type="region of interest" description="Disordered" evidence="1">
    <location>
        <begin position="608"/>
        <end position="687"/>
    </location>
</feature>
<protein>
    <recommendedName>
        <fullName evidence="4">Zinc-regulated protein 8</fullName>
    </recommendedName>
</protein>
<feature type="compositionally biased region" description="Basic and acidic residues" evidence="1">
    <location>
        <begin position="835"/>
        <end position="847"/>
    </location>
</feature>
<dbReference type="OrthoDB" id="3973129at2759"/>
<feature type="compositionally biased region" description="Basic and acidic residues" evidence="1">
    <location>
        <begin position="608"/>
        <end position="617"/>
    </location>
</feature>
<organism evidence="2 3">
    <name type="scientific">Candida viswanathii</name>
    <dbReference type="NCBI Taxonomy" id="5486"/>
    <lineage>
        <taxon>Eukaryota</taxon>
        <taxon>Fungi</taxon>
        <taxon>Dikarya</taxon>
        <taxon>Ascomycota</taxon>
        <taxon>Saccharomycotina</taxon>
        <taxon>Pichiomycetes</taxon>
        <taxon>Debaryomycetaceae</taxon>
        <taxon>Candida/Lodderomyces clade</taxon>
        <taxon>Candida</taxon>
    </lineage>
</organism>
<feature type="region of interest" description="Disordered" evidence="1">
    <location>
        <begin position="866"/>
        <end position="892"/>
    </location>
</feature>
<accession>A0A367XR89</accession>
<dbReference type="EMBL" id="QLNQ01000030">
    <property type="protein sequence ID" value="RCK55292.1"/>
    <property type="molecule type" value="Genomic_DNA"/>
</dbReference>
<dbReference type="Proteomes" id="UP000253472">
    <property type="component" value="Unassembled WGS sequence"/>
</dbReference>
<evidence type="ECO:0008006" key="4">
    <source>
        <dbReference type="Google" id="ProtNLM"/>
    </source>
</evidence>
<evidence type="ECO:0000313" key="2">
    <source>
        <dbReference type="EMBL" id="RCK55292.1"/>
    </source>
</evidence>
<reference evidence="2 3" key="1">
    <citation type="submission" date="2018-06" db="EMBL/GenBank/DDBJ databases">
        <title>Whole genome sequencing of Candida tropicalis (genome annotated by CSBL at Korea University).</title>
        <authorList>
            <person name="Ahn J."/>
        </authorList>
    </citation>
    <scope>NUCLEOTIDE SEQUENCE [LARGE SCALE GENOMIC DNA]</scope>
    <source>
        <strain evidence="2 3">ATCC 20962</strain>
    </source>
</reference>
<feature type="region of interest" description="Disordered" evidence="1">
    <location>
        <begin position="982"/>
        <end position="1014"/>
    </location>
</feature>
<feature type="compositionally biased region" description="Basic and acidic residues" evidence="1">
    <location>
        <begin position="871"/>
        <end position="889"/>
    </location>
</feature>
<feature type="compositionally biased region" description="Low complexity" evidence="1">
    <location>
        <begin position="30"/>
        <end position="45"/>
    </location>
</feature>
<proteinExistence type="predicted"/>
<gene>
    <name evidence="2" type="ORF">Cantr_03810</name>
</gene>
<feature type="region of interest" description="Disordered" evidence="1">
    <location>
        <begin position="828"/>
        <end position="847"/>
    </location>
</feature>
<evidence type="ECO:0000313" key="3">
    <source>
        <dbReference type="Proteomes" id="UP000253472"/>
    </source>
</evidence>
<keyword evidence="3" id="KW-1185">Reference proteome</keyword>
<feature type="compositionally biased region" description="Low complexity" evidence="1">
    <location>
        <begin position="644"/>
        <end position="670"/>
    </location>
</feature>
<feature type="compositionally biased region" description="Low complexity" evidence="1">
    <location>
        <begin position="982"/>
        <end position="1000"/>
    </location>
</feature>
<sequence length="1070" mass="118860">MRSFIKSHRKNDSSISNAPSEAVLLDPLGTSTTTTTTTTAAPLTTRVRSNTNSFNSASDDYHPPSSYSNRSSTTPIASPKMQQHPQYTPPQTGQSSMSSPKKLLTPIKNLFTSSSHSKSSLTTPTSGESLTTSGGSPKNKFRKHVRSRSHISISNELSKLPEEKPKNSLFDNKTHQKLTSFEHQVKSSKSTSSLVSLSEPTSSAPKPVRRSSITLFTDHRLSSKKKEKPPHLRSRHITSLPLPSKPVELTGELGPPIALSHSPSFNTSNPSIAESESKFHTKQVAFDSVDPSQMKDQMTIADKGAHADEEDDEEYDSSSSQFSFVQDMKGGRNTSVKYYKKNFKPKIPKESGLLNTFNEHDLGYEVDEFSDYDYENNGADIDDDEFGGYEEEDETQFNKFYDDDIGDHPPSMSIHSEANDVNDTGSSYVDARDDVKTPHGLDVPLFADKTPQKRNPFNRSFHLSIKGPLFDTPQDSPAKSNFEEDILENYLDISELPSLSNSHENLADPNDSSNFELFALNSPIINGLTIGNNLRHRTNCHRDFANANRLFIHRKPIEFYDESVNNSGSILNENEGFTKYLHSFHGSFDDGFNKTIHEKVTGFEEFWEQRPAKKTEKSSAGLGIVDSSSSSTAQLEQPGLGKRSSNSTSNSSNSKFTVSDTGSNTTTGSSIPMKAPPPPPTKASNPIRQSVSDMMALLGNLEMPDPSKPEDVAEKDTLNARNSVVDMMGVLANLEDNPKEDSKPSEKSKTQLRNSIIGMMDVLSNLEIAEPPANAPKKDKEKASEDSANLRNSVIGMMDLLSNLEQNQPEGKTDKKESRRSVVDMLSTLSALQGSEEKTTRLETLEEPKRKASFKRYSWFNSQENLSAPTTKDKSSTLKECDPTDDNDKYNTSLDQDLLDEINLIPDDFDFDQHQPHQPPSHVQLQFPSRSYSKDRSAGFYRSNSYNRKPKKTVVSNQLMSNKIETLSKTVTFYNNGTLSPASSLVSRSRSLSRGPSTRSMNSFASVNEEEEEEEECEFRDDNEDGEIDEELLNEINGDLGSHEHLGTINEGFGNRSASALYRKGVNRYR</sequence>
<feature type="compositionally biased region" description="Basic residues" evidence="1">
    <location>
        <begin position="139"/>
        <end position="149"/>
    </location>
</feature>